<comment type="caution">
    <text evidence="1">The sequence shown here is derived from an EMBL/GenBank/DDBJ whole genome shotgun (WGS) entry which is preliminary data.</text>
</comment>
<organism evidence="1 2">
    <name type="scientific">Senna tora</name>
    <dbReference type="NCBI Taxonomy" id="362788"/>
    <lineage>
        <taxon>Eukaryota</taxon>
        <taxon>Viridiplantae</taxon>
        <taxon>Streptophyta</taxon>
        <taxon>Embryophyta</taxon>
        <taxon>Tracheophyta</taxon>
        <taxon>Spermatophyta</taxon>
        <taxon>Magnoliopsida</taxon>
        <taxon>eudicotyledons</taxon>
        <taxon>Gunneridae</taxon>
        <taxon>Pentapetalae</taxon>
        <taxon>rosids</taxon>
        <taxon>fabids</taxon>
        <taxon>Fabales</taxon>
        <taxon>Fabaceae</taxon>
        <taxon>Caesalpinioideae</taxon>
        <taxon>Cassia clade</taxon>
        <taxon>Senna</taxon>
    </lineage>
</organism>
<evidence type="ECO:0000313" key="1">
    <source>
        <dbReference type="EMBL" id="KAF7811005.1"/>
    </source>
</evidence>
<reference evidence="1" key="1">
    <citation type="submission" date="2020-09" db="EMBL/GenBank/DDBJ databases">
        <title>Genome-Enabled Discovery of Anthraquinone Biosynthesis in Senna tora.</title>
        <authorList>
            <person name="Kang S.-H."/>
            <person name="Pandey R.P."/>
            <person name="Lee C.-M."/>
            <person name="Sim J.-S."/>
            <person name="Jeong J.-T."/>
            <person name="Choi B.-S."/>
            <person name="Jung M."/>
            <person name="Ginzburg D."/>
            <person name="Zhao K."/>
            <person name="Won S.Y."/>
            <person name="Oh T.-J."/>
            <person name="Yu Y."/>
            <person name="Kim N.-H."/>
            <person name="Lee O.R."/>
            <person name="Lee T.-H."/>
            <person name="Bashyal P."/>
            <person name="Kim T.-S."/>
            <person name="Lee W.-H."/>
            <person name="Kawkins C."/>
            <person name="Kim C.-K."/>
            <person name="Kim J.S."/>
            <person name="Ahn B.O."/>
            <person name="Rhee S.Y."/>
            <person name="Sohng J.K."/>
        </authorList>
    </citation>
    <scope>NUCLEOTIDE SEQUENCE</scope>
    <source>
        <tissue evidence="1">Leaf</tissue>
    </source>
</reference>
<proteinExistence type="predicted"/>
<protein>
    <submittedName>
        <fullName evidence="1">Uncharacterized protein</fullName>
    </submittedName>
</protein>
<accession>A0A834SY00</accession>
<gene>
    <name evidence="1" type="ORF">G2W53_031981</name>
</gene>
<name>A0A834SY00_9FABA</name>
<dbReference type="AlphaFoldDB" id="A0A834SY00"/>
<dbReference type="Proteomes" id="UP000634136">
    <property type="component" value="Unassembled WGS sequence"/>
</dbReference>
<sequence>MEWWPSVVPLIYDHHTKLIQDMMFL</sequence>
<keyword evidence="2" id="KW-1185">Reference proteome</keyword>
<evidence type="ECO:0000313" key="2">
    <source>
        <dbReference type="Proteomes" id="UP000634136"/>
    </source>
</evidence>
<dbReference type="EMBL" id="JAAIUW010000010">
    <property type="protein sequence ID" value="KAF7811005.1"/>
    <property type="molecule type" value="Genomic_DNA"/>
</dbReference>